<sequence length="62" mass="6312">MKATLDRSGCIACGFCAAACPEVFRMADDGIAEVYGESVPADAEESAVDAQNGCPVSVIAVE</sequence>
<gene>
    <name evidence="7" type="ORF">SDC9_63348</name>
</gene>
<accession>A0A644XL93</accession>
<dbReference type="PRINTS" id="PR00352">
    <property type="entry name" value="3FE4SFRDOXIN"/>
</dbReference>
<evidence type="ECO:0000256" key="2">
    <source>
        <dbReference type="ARBA" id="ARBA00022723"/>
    </source>
</evidence>
<organism evidence="7">
    <name type="scientific">bioreactor metagenome</name>
    <dbReference type="NCBI Taxonomy" id="1076179"/>
    <lineage>
        <taxon>unclassified sequences</taxon>
        <taxon>metagenomes</taxon>
        <taxon>ecological metagenomes</taxon>
    </lineage>
</organism>
<keyword evidence="3" id="KW-0249">Electron transport</keyword>
<dbReference type="GO" id="GO:0009055">
    <property type="term" value="F:electron transfer activity"/>
    <property type="evidence" value="ECO:0007669"/>
    <property type="project" value="InterPro"/>
</dbReference>
<dbReference type="PROSITE" id="PS51379">
    <property type="entry name" value="4FE4S_FER_2"/>
    <property type="match status" value="1"/>
</dbReference>
<dbReference type="Gene3D" id="3.30.70.20">
    <property type="match status" value="1"/>
</dbReference>
<proteinExistence type="predicted"/>
<evidence type="ECO:0000256" key="4">
    <source>
        <dbReference type="ARBA" id="ARBA00023004"/>
    </source>
</evidence>
<evidence type="ECO:0000256" key="3">
    <source>
        <dbReference type="ARBA" id="ARBA00022982"/>
    </source>
</evidence>
<dbReference type="InterPro" id="IPR051269">
    <property type="entry name" value="Fe-S_cluster_ET"/>
</dbReference>
<dbReference type="EMBL" id="VSSQ01002708">
    <property type="protein sequence ID" value="MPM16966.1"/>
    <property type="molecule type" value="Genomic_DNA"/>
</dbReference>
<protein>
    <submittedName>
        <fullName evidence="7">Ferredoxin</fullName>
    </submittedName>
</protein>
<keyword evidence="1" id="KW-0813">Transport</keyword>
<dbReference type="InterPro" id="IPR001080">
    <property type="entry name" value="3Fe4S_ferredoxin"/>
</dbReference>
<dbReference type="InterPro" id="IPR017896">
    <property type="entry name" value="4Fe4S_Fe-S-bd"/>
</dbReference>
<keyword evidence="5" id="KW-0411">Iron-sulfur</keyword>
<reference evidence="7" key="1">
    <citation type="submission" date="2019-08" db="EMBL/GenBank/DDBJ databases">
        <authorList>
            <person name="Kucharzyk K."/>
            <person name="Murdoch R.W."/>
            <person name="Higgins S."/>
            <person name="Loffler F."/>
        </authorList>
    </citation>
    <scope>NUCLEOTIDE SEQUENCE</scope>
</reference>
<name>A0A644XL93_9ZZZZ</name>
<evidence type="ECO:0000256" key="5">
    <source>
        <dbReference type="ARBA" id="ARBA00023014"/>
    </source>
</evidence>
<keyword evidence="4" id="KW-0408">Iron</keyword>
<dbReference type="PANTHER" id="PTHR36923">
    <property type="entry name" value="FERREDOXIN"/>
    <property type="match status" value="1"/>
</dbReference>
<dbReference type="PANTHER" id="PTHR36923:SF3">
    <property type="entry name" value="FERREDOXIN"/>
    <property type="match status" value="1"/>
</dbReference>
<dbReference type="GO" id="GO:0005506">
    <property type="term" value="F:iron ion binding"/>
    <property type="evidence" value="ECO:0007669"/>
    <property type="project" value="InterPro"/>
</dbReference>
<evidence type="ECO:0000259" key="6">
    <source>
        <dbReference type="PROSITE" id="PS51379"/>
    </source>
</evidence>
<feature type="domain" description="4Fe-4S ferredoxin-type" evidence="6">
    <location>
        <begin position="1"/>
        <end position="29"/>
    </location>
</feature>
<dbReference type="PROSITE" id="PS00198">
    <property type="entry name" value="4FE4S_FER_1"/>
    <property type="match status" value="1"/>
</dbReference>
<evidence type="ECO:0000313" key="7">
    <source>
        <dbReference type="EMBL" id="MPM16966.1"/>
    </source>
</evidence>
<dbReference type="InterPro" id="IPR017900">
    <property type="entry name" value="4Fe4S_Fe_S_CS"/>
</dbReference>
<comment type="caution">
    <text evidence="7">The sequence shown here is derived from an EMBL/GenBank/DDBJ whole genome shotgun (WGS) entry which is preliminary data.</text>
</comment>
<dbReference type="AlphaFoldDB" id="A0A644XL93"/>
<dbReference type="GO" id="GO:0051536">
    <property type="term" value="F:iron-sulfur cluster binding"/>
    <property type="evidence" value="ECO:0007669"/>
    <property type="project" value="UniProtKB-KW"/>
</dbReference>
<dbReference type="SUPFAM" id="SSF54862">
    <property type="entry name" value="4Fe-4S ferredoxins"/>
    <property type="match status" value="1"/>
</dbReference>
<keyword evidence="2" id="KW-0479">Metal-binding</keyword>
<dbReference type="Pfam" id="PF13370">
    <property type="entry name" value="Fer4_13"/>
    <property type="match status" value="1"/>
</dbReference>
<evidence type="ECO:0000256" key="1">
    <source>
        <dbReference type="ARBA" id="ARBA00022448"/>
    </source>
</evidence>